<evidence type="ECO:0000256" key="2">
    <source>
        <dbReference type="ARBA" id="ARBA00022741"/>
    </source>
</evidence>
<dbReference type="GO" id="GO:0005524">
    <property type="term" value="F:ATP binding"/>
    <property type="evidence" value="ECO:0007669"/>
    <property type="project" value="UniProtKB-UniRule"/>
</dbReference>
<keyword evidence="1" id="KW-0436">Ligase</keyword>
<evidence type="ECO:0000256" key="1">
    <source>
        <dbReference type="ARBA" id="ARBA00022598"/>
    </source>
</evidence>
<dbReference type="Gene3D" id="3.40.630.30">
    <property type="match status" value="1"/>
</dbReference>
<dbReference type="SUPFAM" id="SSF56059">
    <property type="entry name" value="Glutathione synthetase ATP-binding domain-like"/>
    <property type="match status" value="1"/>
</dbReference>
<evidence type="ECO:0000256" key="3">
    <source>
        <dbReference type="ARBA" id="ARBA00022840"/>
    </source>
</evidence>
<dbReference type="GO" id="GO:0046872">
    <property type="term" value="F:metal ion binding"/>
    <property type="evidence" value="ECO:0007669"/>
    <property type="project" value="InterPro"/>
</dbReference>
<dbReference type="InterPro" id="IPR052032">
    <property type="entry name" value="ATP-dep_AA_Ligase"/>
</dbReference>
<sequence>MVVVTDPPREHWADLEAAGFRIKPRWVTWGRRTPARQEDFLAGLSKAERRNFRDAQRYVDAQGLTVEVHARLTPELFAEFLAVYDAQIATMPHGLPAAHAVTATEAGLADFFLVSARSGAELTAGVVCRVAASDEAMRVAFSAARPQARNAMISRALYLAAFEEARRRDFAWISLGTDPTLYGHIAQAGLFTFKSRLGFVPVPLHHLDPDDDGCDEAELVLSTERLSEPALSLCYARPPDRLATWADPLPMRLDVLSPAQGLDLRPYRASFVTETIAAPPAAEAPAGEVVVIVDPFSTGALLAPAFARQGRRCVAVLTGTINERYAAGLRRDDFLTVLTVRGESPQALGAVADLLAPLRPTEVLAGSEWGVNVADDLAELLKLPGNLHSADRPRREKPAMMTAVARAGLRVPLGARVRSVEDLDDWLAATGVLPVVVKPAASAGSEGVYFCADETQARAATAKLLGATNAMGQPNDSLLVQEQLVGQQYFVNSVSLDGRHHVHEIWRDDRFFVDGRPVYDRQVLLDGTGEIQEVLRAFVEGVLDALGVRTGPAHTELLVDDRGPVLIESGARLEGGVTPAGPEQATGVSQLSLTVERYTDPDRFAQRIGAGYRRQRAMMVVCLVAPYDGMVAEGAAGRLADIPSVFCGSALDLVPGTPVHRTVDLFTSPGHLYLIADDPGRLEEDYQRIRALEQNDLYEYR</sequence>
<dbReference type="GO" id="GO:0016874">
    <property type="term" value="F:ligase activity"/>
    <property type="evidence" value="ECO:0007669"/>
    <property type="project" value="UniProtKB-KW"/>
</dbReference>
<gene>
    <name evidence="6" type="ORF">DKT68_11990</name>
</gene>
<dbReference type="Pfam" id="PF13535">
    <property type="entry name" value="ATP-grasp_4"/>
    <property type="match status" value="1"/>
</dbReference>
<protein>
    <recommendedName>
        <fullName evidence="5">ATP-grasp domain-containing protein</fullName>
    </recommendedName>
</protein>
<dbReference type="SUPFAM" id="SSF55729">
    <property type="entry name" value="Acyl-CoA N-acyltransferases (Nat)"/>
    <property type="match status" value="1"/>
</dbReference>
<evidence type="ECO:0000313" key="6">
    <source>
        <dbReference type="EMBL" id="PWR09471.1"/>
    </source>
</evidence>
<dbReference type="PROSITE" id="PS50975">
    <property type="entry name" value="ATP_GRASP"/>
    <property type="match status" value="1"/>
</dbReference>
<evidence type="ECO:0000259" key="5">
    <source>
        <dbReference type="PROSITE" id="PS50975"/>
    </source>
</evidence>
<feature type="domain" description="ATP-grasp" evidence="5">
    <location>
        <begin position="401"/>
        <end position="599"/>
    </location>
</feature>
<proteinExistence type="predicted"/>
<dbReference type="Proteomes" id="UP000245410">
    <property type="component" value="Unassembled WGS sequence"/>
</dbReference>
<dbReference type="NCBIfam" id="NF005543">
    <property type="entry name" value="PRK07206.1"/>
    <property type="match status" value="1"/>
</dbReference>
<dbReference type="Gene3D" id="3.30.470.20">
    <property type="entry name" value="ATP-grasp fold, B domain"/>
    <property type="match status" value="1"/>
</dbReference>
<organism evidence="6 7">
    <name type="scientific">Micromonospora acroterricola</name>
    <dbReference type="NCBI Taxonomy" id="2202421"/>
    <lineage>
        <taxon>Bacteria</taxon>
        <taxon>Bacillati</taxon>
        <taxon>Actinomycetota</taxon>
        <taxon>Actinomycetes</taxon>
        <taxon>Micromonosporales</taxon>
        <taxon>Micromonosporaceae</taxon>
        <taxon>Micromonospora</taxon>
    </lineage>
</organism>
<keyword evidence="7" id="KW-1185">Reference proteome</keyword>
<dbReference type="InterPro" id="IPR011761">
    <property type="entry name" value="ATP-grasp"/>
</dbReference>
<dbReference type="PANTHER" id="PTHR43585">
    <property type="entry name" value="FUMIPYRROLE BIOSYNTHESIS PROTEIN C"/>
    <property type="match status" value="1"/>
</dbReference>
<dbReference type="EMBL" id="QGKR01000178">
    <property type="protein sequence ID" value="PWR09471.1"/>
    <property type="molecule type" value="Genomic_DNA"/>
</dbReference>
<name>A0A317D3L7_9ACTN</name>
<comment type="caution">
    <text evidence="6">The sequence shown here is derived from an EMBL/GenBank/DDBJ whole genome shotgun (WGS) entry which is preliminary data.</text>
</comment>
<evidence type="ECO:0000256" key="4">
    <source>
        <dbReference type="PROSITE-ProRule" id="PRU00409"/>
    </source>
</evidence>
<dbReference type="AlphaFoldDB" id="A0A317D3L7"/>
<keyword evidence="3 4" id="KW-0067">ATP-binding</keyword>
<keyword evidence="2 4" id="KW-0547">Nucleotide-binding</keyword>
<dbReference type="PANTHER" id="PTHR43585:SF2">
    <property type="entry name" value="ATP-GRASP ENZYME FSQD"/>
    <property type="match status" value="1"/>
</dbReference>
<reference evidence="6 7" key="1">
    <citation type="submission" date="2018-05" db="EMBL/GenBank/DDBJ databases">
        <title>Micromonospora atacamensis sp. nov., a novel actinobacteria isolated from high altitude Atacama Desert soil.</title>
        <authorList>
            <person name="Carro L."/>
            <person name="Golinska P."/>
            <person name="Klenk H.-P."/>
            <person name="Goodfellow M."/>
        </authorList>
    </citation>
    <scope>NUCLEOTIDE SEQUENCE [LARGE SCALE GENOMIC DNA]</scope>
    <source>
        <strain evidence="6 7">5R2A7</strain>
    </source>
</reference>
<dbReference type="InterPro" id="IPR016181">
    <property type="entry name" value="Acyl_CoA_acyltransferase"/>
</dbReference>
<accession>A0A317D3L7</accession>
<evidence type="ECO:0000313" key="7">
    <source>
        <dbReference type="Proteomes" id="UP000245410"/>
    </source>
</evidence>